<sequence length="99" mass="11004">ARNDTLFGNGFKEAEQVVEDIKRLSWRWSLARLKMSPCLLYAWCVEPFVCLGRVVSGSGLASFSCCSFWLDCSPSVFRIGVSLSCLGYVPFLSLCTSYA</sequence>
<reference evidence="1 2" key="1">
    <citation type="journal article" date="2014" name="Am. J. Bot.">
        <title>Genome assembly and annotation for red clover (Trifolium pratense; Fabaceae).</title>
        <authorList>
            <person name="Istvanek J."/>
            <person name="Jaros M."/>
            <person name="Krenek A."/>
            <person name="Repkova J."/>
        </authorList>
    </citation>
    <scope>NUCLEOTIDE SEQUENCE [LARGE SCALE GENOMIC DNA]</scope>
    <source>
        <strain evidence="2">cv. Tatra</strain>
        <tissue evidence="1">Young leaves</tissue>
    </source>
</reference>
<dbReference type="EMBL" id="ASHM01046588">
    <property type="protein sequence ID" value="PNX84539.1"/>
    <property type="molecule type" value="Genomic_DNA"/>
</dbReference>
<gene>
    <name evidence="1" type="ORF">L195_g040601</name>
</gene>
<protein>
    <submittedName>
        <fullName evidence="1">Uncharacterized protein</fullName>
    </submittedName>
</protein>
<feature type="non-terminal residue" evidence="1">
    <location>
        <position position="1"/>
    </location>
</feature>
<dbReference type="Proteomes" id="UP000236291">
    <property type="component" value="Unassembled WGS sequence"/>
</dbReference>
<proteinExistence type="predicted"/>
<reference evidence="1 2" key="2">
    <citation type="journal article" date="2017" name="Front. Plant Sci.">
        <title>Gene Classification and Mining of Molecular Markers Useful in Red Clover (Trifolium pratense) Breeding.</title>
        <authorList>
            <person name="Istvanek J."/>
            <person name="Dluhosova J."/>
            <person name="Dluhos P."/>
            <person name="Patkova L."/>
            <person name="Nedelnik J."/>
            <person name="Repkova J."/>
        </authorList>
    </citation>
    <scope>NUCLEOTIDE SEQUENCE [LARGE SCALE GENOMIC DNA]</scope>
    <source>
        <strain evidence="2">cv. Tatra</strain>
        <tissue evidence="1">Young leaves</tissue>
    </source>
</reference>
<name>A0A2K3M174_TRIPR</name>
<evidence type="ECO:0000313" key="2">
    <source>
        <dbReference type="Proteomes" id="UP000236291"/>
    </source>
</evidence>
<accession>A0A2K3M174</accession>
<dbReference type="AlphaFoldDB" id="A0A2K3M174"/>
<organism evidence="1 2">
    <name type="scientific">Trifolium pratense</name>
    <name type="common">Red clover</name>
    <dbReference type="NCBI Taxonomy" id="57577"/>
    <lineage>
        <taxon>Eukaryota</taxon>
        <taxon>Viridiplantae</taxon>
        <taxon>Streptophyta</taxon>
        <taxon>Embryophyta</taxon>
        <taxon>Tracheophyta</taxon>
        <taxon>Spermatophyta</taxon>
        <taxon>Magnoliopsida</taxon>
        <taxon>eudicotyledons</taxon>
        <taxon>Gunneridae</taxon>
        <taxon>Pentapetalae</taxon>
        <taxon>rosids</taxon>
        <taxon>fabids</taxon>
        <taxon>Fabales</taxon>
        <taxon>Fabaceae</taxon>
        <taxon>Papilionoideae</taxon>
        <taxon>50 kb inversion clade</taxon>
        <taxon>NPAAA clade</taxon>
        <taxon>Hologalegina</taxon>
        <taxon>IRL clade</taxon>
        <taxon>Trifolieae</taxon>
        <taxon>Trifolium</taxon>
    </lineage>
</organism>
<comment type="caution">
    <text evidence="1">The sequence shown here is derived from an EMBL/GenBank/DDBJ whole genome shotgun (WGS) entry which is preliminary data.</text>
</comment>
<evidence type="ECO:0000313" key="1">
    <source>
        <dbReference type="EMBL" id="PNX84539.1"/>
    </source>
</evidence>